<name>A0A2P2Q1L4_RHIMU</name>
<dbReference type="EMBL" id="GGEC01080305">
    <property type="protein sequence ID" value="MBX60789.1"/>
    <property type="molecule type" value="Transcribed_RNA"/>
</dbReference>
<proteinExistence type="predicted"/>
<protein>
    <submittedName>
        <fullName evidence="1">Uncharacterized protein</fullName>
    </submittedName>
</protein>
<reference evidence="1" key="1">
    <citation type="submission" date="2018-02" db="EMBL/GenBank/DDBJ databases">
        <title>Rhizophora mucronata_Transcriptome.</title>
        <authorList>
            <person name="Meera S.P."/>
            <person name="Sreeshan A."/>
            <person name="Augustine A."/>
        </authorList>
    </citation>
    <scope>NUCLEOTIDE SEQUENCE</scope>
    <source>
        <tissue evidence="1">Leaf</tissue>
    </source>
</reference>
<organism evidence="1">
    <name type="scientific">Rhizophora mucronata</name>
    <name type="common">Asiatic mangrove</name>
    <dbReference type="NCBI Taxonomy" id="61149"/>
    <lineage>
        <taxon>Eukaryota</taxon>
        <taxon>Viridiplantae</taxon>
        <taxon>Streptophyta</taxon>
        <taxon>Embryophyta</taxon>
        <taxon>Tracheophyta</taxon>
        <taxon>Spermatophyta</taxon>
        <taxon>Magnoliopsida</taxon>
        <taxon>eudicotyledons</taxon>
        <taxon>Gunneridae</taxon>
        <taxon>Pentapetalae</taxon>
        <taxon>rosids</taxon>
        <taxon>fabids</taxon>
        <taxon>Malpighiales</taxon>
        <taxon>Rhizophoraceae</taxon>
        <taxon>Rhizophora</taxon>
    </lineage>
</organism>
<accession>A0A2P2Q1L4</accession>
<sequence>MCQWFQVSRSCQRRRILDGMRLTILAAMMRTKGKLLVTPAVPIESICASG</sequence>
<evidence type="ECO:0000313" key="1">
    <source>
        <dbReference type="EMBL" id="MBX60789.1"/>
    </source>
</evidence>
<dbReference type="AlphaFoldDB" id="A0A2P2Q1L4"/>